<dbReference type="Pfam" id="PF03824">
    <property type="entry name" value="NicO"/>
    <property type="match status" value="1"/>
</dbReference>
<evidence type="ECO:0000313" key="15">
    <source>
        <dbReference type="EMBL" id="SFN11171.1"/>
    </source>
</evidence>
<feature type="transmembrane region" description="Helical" evidence="14">
    <location>
        <begin position="293"/>
        <end position="314"/>
    </location>
</feature>
<sequence>MSVISTPLRATRLWPLWLIAGLFLGGALLVWLYWSQILLQSVLWQKDLHRQMTQLLQQVAEEPHNAGMSLVIFSLLYGVLHALGPGHGKVVISTFLATHPSRVKTSIRLTLLASLLQGSVAIVLVTLMLVVLKTSSRQLHLSSFWLEKGSYLLVIGLGVMIGYRALRSLWLTLRPRPAPVFRAFQPHPHHQHDEHCGCGHAHLPTPQQMSGNISWKTQLLVVVSMGLRPCSGAIMMLLFAKVIGVYRWGILSAAVMALGTALTISAIGLLVQQARAVAQRLAQPGAGSGMTRWLMPVLALTGSLILIVAGIALWQSAQLTLGGGIRPF</sequence>
<proteinExistence type="inferred from homology"/>
<keyword evidence="11" id="KW-0921">Nickel transport</keyword>
<dbReference type="EMBL" id="FOVG01000001">
    <property type="protein sequence ID" value="SFN11171.1"/>
    <property type="molecule type" value="Genomic_DNA"/>
</dbReference>
<dbReference type="AlphaFoldDB" id="A0A1I4WBT3"/>
<gene>
    <name evidence="15" type="ORF">SAMN05428971_0099</name>
</gene>
<evidence type="ECO:0000256" key="11">
    <source>
        <dbReference type="ARBA" id="ARBA00023112"/>
    </source>
</evidence>
<dbReference type="GO" id="GO:0010045">
    <property type="term" value="P:response to nickel cation"/>
    <property type="evidence" value="ECO:0007669"/>
    <property type="project" value="TreeGrafter"/>
</dbReference>
<accession>A0A1I4WBT3</accession>
<protein>
    <recommendedName>
        <fullName evidence="14">Nickel/cobalt efflux system</fullName>
    </recommendedName>
</protein>
<evidence type="ECO:0000256" key="4">
    <source>
        <dbReference type="ARBA" id="ARBA00022426"/>
    </source>
</evidence>
<organism evidence="15 16">
    <name type="scientific">Candidatus Pantoea varia</name>
    <dbReference type="NCBI Taxonomy" id="1881036"/>
    <lineage>
        <taxon>Bacteria</taxon>
        <taxon>Pseudomonadati</taxon>
        <taxon>Pseudomonadota</taxon>
        <taxon>Gammaproteobacteria</taxon>
        <taxon>Enterobacterales</taxon>
        <taxon>Erwiniaceae</taxon>
        <taxon>Pantoea</taxon>
    </lineage>
</organism>
<evidence type="ECO:0000256" key="6">
    <source>
        <dbReference type="ARBA" id="ARBA00022475"/>
    </source>
</evidence>
<feature type="transmembrane region" description="Helical" evidence="14">
    <location>
        <begin position="246"/>
        <end position="272"/>
    </location>
</feature>
<comment type="subcellular location">
    <subcellularLocation>
        <location evidence="2 14">Cell membrane</location>
        <topology evidence="2 14">Multi-pass membrane protein</topology>
    </subcellularLocation>
</comment>
<feature type="transmembrane region" description="Helical" evidence="14">
    <location>
        <begin position="219"/>
        <end position="240"/>
    </location>
</feature>
<dbReference type="RefSeq" id="WP_090958630.1">
    <property type="nucleotide sequence ID" value="NZ_FOVG01000001.1"/>
</dbReference>
<keyword evidence="6" id="KW-1003">Cell membrane</keyword>
<reference evidence="16" key="1">
    <citation type="submission" date="2016-10" db="EMBL/GenBank/DDBJ databases">
        <authorList>
            <person name="Varghese N."/>
            <person name="Submissions S."/>
        </authorList>
    </citation>
    <scope>NUCLEOTIDE SEQUENCE [LARGE SCALE GENOMIC DNA]</scope>
    <source>
        <strain evidence="16">OV426</strain>
    </source>
</reference>
<evidence type="ECO:0000256" key="1">
    <source>
        <dbReference type="ARBA" id="ARBA00002510"/>
    </source>
</evidence>
<keyword evidence="13" id="KW-0170">Cobalt</keyword>
<dbReference type="PANTHER" id="PTHR40659">
    <property type="entry name" value="NICKEL/COBALT EFFLUX SYSTEM RCNA"/>
    <property type="match status" value="1"/>
</dbReference>
<feature type="transmembrane region" description="Helical" evidence="14">
    <location>
        <begin position="70"/>
        <end position="97"/>
    </location>
</feature>
<keyword evidence="7" id="KW-0533">Nickel</keyword>
<dbReference type="OrthoDB" id="9812956at2"/>
<evidence type="ECO:0000256" key="9">
    <source>
        <dbReference type="ARBA" id="ARBA00022989"/>
    </source>
</evidence>
<keyword evidence="5 14" id="KW-0813">Transport</keyword>
<keyword evidence="12 14" id="KW-0472">Membrane</keyword>
<evidence type="ECO:0000256" key="5">
    <source>
        <dbReference type="ARBA" id="ARBA00022448"/>
    </source>
</evidence>
<dbReference type="GO" id="GO:0032025">
    <property type="term" value="P:response to cobalt ion"/>
    <property type="evidence" value="ECO:0007669"/>
    <property type="project" value="TreeGrafter"/>
</dbReference>
<dbReference type="InterPro" id="IPR051224">
    <property type="entry name" value="NiCoT_RcnA"/>
</dbReference>
<comment type="similarity">
    <text evidence="3">Belongs to the NiCoT transporter (TC 2.A.52) family. RcnA subfamily.</text>
</comment>
<feature type="transmembrane region" description="Helical" evidence="14">
    <location>
        <begin position="109"/>
        <end position="130"/>
    </location>
</feature>
<keyword evidence="16" id="KW-1185">Reference proteome</keyword>
<dbReference type="GO" id="GO:0046583">
    <property type="term" value="F:monoatomic cation efflux transmembrane transporter activity"/>
    <property type="evidence" value="ECO:0007669"/>
    <property type="project" value="TreeGrafter"/>
</dbReference>
<feature type="transmembrane region" description="Helical" evidence="14">
    <location>
        <begin position="150"/>
        <end position="166"/>
    </location>
</feature>
<keyword evidence="9 14" id="KW-1133">Transmembrane helix</keyword>
<comment type="function">
    <text evidence="1">Efflux system for nickel and cobalt.</text>
</comment>
<dbReference type="PANTHER" id="PTHR40659:SF1">
    <property type="entry name" value="NICKEL_COBALT EFFLUX SYSTEM RCNA"/>
    <property type="match status" value="1"/>
</dbReference>
<feature type="transmembrane region" description="Helical" evidence="14">
    <location>
        <begin position="12"/>
        <end position="34"/>
    </location>
</feature>
<name>A0A1I4WBT3_9GAMM</name>
<dbReference type="Proteomes" id="UP000198968">
    <property type="component" value="Unassembled WGS sequence"/>
</dbReference>
<dbReference type="GO" id="GO:0006824">
    <property type="term" value="P:cobalt ion transport"/>
    <property type="evidence" value="ECO:0007669"/>
    <property type="project" value="UniProtKB-KW"/>
</dbReference>
<evidence type="ECO:0000256" key="14">
    <source>
        <dbReference type="RuleBase" id="RU362101"/>
    </source>
</evidence>
<evidence type="ECO:0000256" key="8">
    <source>
        <dbReference type="ARBA" id="ARBA00022692"/>
    </source>
</evidence>
<evidence type="ECO:0000256" key="12">
    <source>
        <dbReference type="ARBA" id="ARBA00023136"/>
    </source>
</evidence>
<keyword evidence="4" id="KW-0171">Cobalt transport</keyword>
<dbReference type="GO" id="GO:0015099">
    <property type="term" value="F:nickel cation transmembrane transporter activity"/>
    <property type="evidence" value="ECO:0007669"/>
    <property type="project" value="UniProtKB-UniRule"/>
</dbReference>
<evidence type="ECO:0000256" key="7">
    <source>
        <dbReference type="ARBA" id="ARBA00022596"/>
    </source>
</evidence>
<keyword evidence="8 14" id="KW-0812">Transmembrane</keyword>
<evidence type="ECO:0000256" key="13">
    <source>
        <dbReference type="ARBA" id="ARBA00023285"/>
    </source>
</evidence>
<evidence type="ECO:0000313" key="16">
    <source>
        <dbReference type="Proteomes" id="UP000198968"/>
    </source>
</evidence>
<evidence type="ECO:0000256" key="2">
    <source>
        <dbReference type="ARBA" id="ARBA00004651"/>
    </source>
</evidence>
<evidence type="ECO:0000256" key="3">
    <source>
        <dbReference type="ARBA" id="ARBA00010428"/>
    </source>
</evidence>
<evidence type="ECO:0000256" key="10">
    <source>
        <dbReference type="ARBA" id="ARBA00023065"/>
    </source>
</evidence>
<keyword evidence="10" id="KW-0406">Ion transport</keyword>
<dbReference type="GO" id="GO:0005886">
    <property type="term" value="C:plasma membrane"/>
    <property type="evidence" value="ECO:0007669"/>
    <property type="project" value="UniProtKB-SubCell"/>
</dbReference>
<dbReference type="InterPro" id="IPR011541">
    <property type="entry name" value="Ni/Co_transpt_high_affinity"/>
</dbReference>